<evidence type="ECO:0000259" key="2">
    <source>
        <dbReference type="Pfam" id="PF20441"/>
    </source>
</evidence>
<comment type="caution">
    <text evidence="3">The sequence shown here is derived from an EMBL/GenBank/DDBJ whole genome shotgun (WGS) entry which is preliminary data.</text>
</comment>
<feature type="domain" description="Terminase large subunit-like ATPase" evidence="1">
    <location>
        <begin position="94"/>
        <end position="264"/>
    </location>
</feature>
<evidence type="ECO:0000313" key="3">
    <source>
        <dbReference type="EMBL" id="ETJ38510.1"/>
    </source>
</evidence>
<protein>
    <submittedName>
        <fullName evidence="3">Phage Terminase family protein</fullName>
    </submittedName>
</protein>
<dbReference type="InterPro" id="IPR027417">
    <property type="entry name" value="P-loop_NTPase"/>
</dbReference>
<dbReference type="InterPro" id="IPR046462">
    <property type="entry name" value="TerL_nuclease"/>
</dbReference>
<feature type="domain" description="Terminase large subunit-like endonuclease" evidence="2">
    <location>
        <begin position="283"/>
        <end position="558"/>
    </location>
</feature>
<sequence length="574" mass="66097">MIEVVNKVEDYYFKSYPIQYNPIIEYFNQIKNKKVIVSLKIYKVYKKIVENIHDTESQWIYSPEHALHPIEFIESFCKHIKGKYAGTPIELELWQKAGIATIFGFINKKTKERKYQEIFWVVARKNGKSTISSGIALYLLGADGEGGPEVYTVATKKDQAKIVWNDAKKMVNKSPLLKLDFVTKVAEILTPFNDGQLIPLGRDSDTTDGLNVHGAIMDEVHAWKTMQMYDVVFDGISARDNPLILAITTAGTIRNSVYDIKYEESENIINGLWEDEGYKNERFLPLIYELDSREEWIDESCWLKANPGLGSIKKIDAIKTKVNRAKKNALLRANLLTKDFNIRSNANEAWLSFEDLNNTNKFELSELNPSYAIGGSDLSSSIDLTAACIAFMLPNDKNVYFKHMYWIPEDLVEDKVNEDKVPYDKWIELGYVRTTPGNKVHYKFVEEWFDELRDEFDIYIPWHGYDAWSAEYYVESMKDKHGSESMIKVYQGKKTLSGPMENLGADLKKKHINYNNNPVTKWCLSNTIVDIDKNGNIQPDKSNKRRRIDGLACMLNAYVILNEKMDDYINLIGA</sequence>
<dbReference type="InterPro" id="IPR046461">
    <property type="entry name" value="TerL_ATPase"/>
</dbReference>
<dbReference type="EMBL" id="AZMM01007392">
    <property type="protein sequence ID" value="ETJ38510.1"/>
    <property type="molecule type" value="Genomic_DNA"/>
</dbReference>
<evidence type="ECO:0000259" key="1">
    <source>
        <dbReference type="Pfam" id="PF03354"/>
    </source>
</evidence>
<dbReference type="PANTHER" id="PTHR41287:SF1">
    <property type="entry name" value="PROTEIN YMFN"/>
    <property type="match status" value="1"/>
</dbReference>
<gene>
    <name evidence="3" type="ORF">Q604_UNBC07392G0005</name>
</gene>
<dbReference type="Pfam" id="PF20441">
    <property type="entry name" value="TerL_nuclease"/>
    <property type="match status" value="1"/>
</dbReference>
<dbReference type="Pfam" id="PF03354">
    <property type="entry name" value="TerL_ATPase"/>
    <property type="match status" value="1"/>
</dbReference>
<dbReference type="Gene3D" id="3.40.50.300">
    <property type="entry name" value="P-loop containing nucleotide triphosphate hydrolases"/>
    <property type="match status" value="1"/>
</dbReference>
<dbReference type="PANTHER" id="PTHR41287">
    <property type="match status" value="1"/>
</dbReference>
<accession>W1Y9Z0</accession>
<dbReference type="InterPro" id="IPR005021">
    <property type="entry name" value="Terminase_largesu-like"/>
</dbReference>
<name>W1Y9Z0_9ZZZZ</name>
<proteinExistence type="predicted"/>
<reference evidence="3" key="1">
    <citation type="submission" date="2013-12" db="EMBL/GenBank/DDBJ databases">
        <title>A Varibaculum cambriense genome reconstructed from a premature infant gut community with otherwise low bacterial novelty that shifts toward anaerobic metabolism during the third week of life.</title>
        <authorList>
            <person name="Brown C.T."/>
            <person name="Sharon I."/>
            <person name="Thomas B.C."/>
            <person name="Castelle C.J."/>
            <person name="Morowitz M.J."/>
            <person name="Banfield J.F."/>
        </authorList>
    </citation>
    <scope>NUCLEOTIDE SEQUENCE</scope>
</reference>
<organism evidence="3">
    <name type="scientific">human gut metagenome</name>
    <dbReference type="NCBI Taxonomy" id="408170"/>
    <lineage>
        <taxon>unclassified sequences</taxon>
        <taxon>metagenomes</taxon>
        <taxon>organismal metagenomes</taxon>
    </lineage>
</organism>
<dbReference type="GO" id="GO:0004519">
    <property type="term" value="F:endonuclease activity"/>
    <property type="evidence" value="ECO:0007669"/>
    <property type="project" value="InterPro"/>
</dbReference>
<dbReference type="AlphaFoldDB" id="W1Y9Z0"/>